<dbReference type="PROSITE" id="PS51375">
    <property type="entry name" value="PPR"/>
    <property type="match status" value="8"/>
</dbReference>
<proteinExistence type="inferred from homology"/>
<keyword evidence="5" id="KW-1185">Reference proteome</keyword>
<comment type="caution">
    <text evidence="4">The sequence shown here is derived from an EMBL/GenBank/DDBJ whole genome shotgun (WGS) entry which is preliminary data.</text>
</comment>
<feature type="repeat" description="PPR" evidence="3">
    <location>
        <begin position="271"/>
        <end position="305"/>
    </location>
</feature>
<evidence type="ECO:0000256" key="3">
    <source>
        <dbReference type="PROSITE-ProRule" id="PRU00708"/>
    </source>
</evidence>
<feature type="repeat" description="PPR" evidence="3">
    <location>
        <begin position="306"/>
        <end position="340"/>
    </location>
</feature>
<dbReference type="Pfam" id="PF13041">
    <property type="entry name" value="PPR_2"/>
    <property type="match status" value="4"/>
</dbReference>
<dbReference type="PANTHER" id="PTHR46128:SF86">
    <property type="entry name" value="PENTACOTRIPEPTIDE-REPEAT REGION OF PRORP DOMAIN-CONTAINING PROTEIN"/>
    <property type="match status" value="1"/>
</dbReference>
<comment type="similarity">
    <text evidence="1">Belongs to the PPR family. P subfamily.</text>
</comment>
<name>A0A1R3KSM3_9ROSI</name>
<dbReference type="STRING" id="93759.A0A1R3KSM3"/>
<evidence type="ECO:0000313" key="5">
    <source>
        <dbReference type="Proteomes" id="UP000187203"/>
    </source>
</evidence>
<evidence type="ECO:0000256" key="2">
    <source>
        <dbReference type="ARBA" id="ARBA00022737"/>
    </source>
</evidence>
<evidence type="ECO:0008006" key="6">
    <source>
        <dbReference type="Google" id="ProtNLM"/>
    </source>
</evidence>
<feature type="repeat" description="PPR" evidence="3">
    <location>
        <begin position="200"/>
        <end position="234"/>
    </location>
</feature>
<feature type="repeat" description="PPR" evidence="3">
    <location>
        <begin position="411"/>
        <end position="445"/>
    </location>
</feature>
<dbReference type="Pfam" id="PF01535">
    <property type="entry name" value="PPR"/>
    <property type="match status" value="2"/>
</dbReference>
<dbReference type="InterPro" id="IPR002885">
    <property type="entry name" value="PPR_rpt"/>
</dbReference>
<dbReference type="InterPro" id="IPR011990">
    <property type="entry name" value="TPR-like_helical_dom_sf"/>
</dbReference>
<dbReference type="NCBIfam" id="TIGR00756">
    <property type="entry name" value="PPR"/>
    <property type="match status" value="8"/>
</dbReference>
<accession>A0A1R3KSM3</accession>
<dbReference type="Proteomes" id="UP000187203">
    <property type="component" value="Unassembled WGS sequence"/>
</dbReference>
<keyword evidence="2" id="KW-0677">Repeat</keyword>
<organism evidence="4 5">
    <name type="scientific">Corchorus olitorius</name>
    <dbReference type="NCBI Taxonomy" id="93759"/>
    <lineage>
        <taxon>Eukaryota</taxon>
        <taxon>Viridiplantae</taxon>
        <taxon>Streptophyta</taxon>
        <taxon>Embryophyta</taxon>
        <taxon>Tracheophyta</taxon>
        <taxon>Spermatophyta</taxon>
        <taxon>Magnoliopsida</taxon>
        <taxon>eudicotyledons</taxon>
        <taxon>Gunneridae</taxon>
        <taxon>Pentapetalae</taxon>
        <taxon>rosids</taxon>
        <taxon>malvids</taxon>
        <taxon>Malvales</taxon>
        <taxon>Malvaceae</taxon>
        <taxon>Grewioideae</taxon>
        <taxon>Apeibeae</taxon>
        <taxon>Corchorus</taxon>
    </lineage>
</organism>
<dbReference type="Gene3D" id="1.25.40.10">
    <property type="entry name" value="Tetratricopeptide repeat domain"/>
    <property type="match status" value="3"/>
</dbReference>
<sequence>MQQNPLAPFRLSWSFSVSPSSTTCSTKFHPEPIHPSTSQKYFTLISSKQTSQHGLTGLQKNSNYALSRIIRREAAIQGIGRKAKSKKQRNRLWPKAVLEALDEAVKENSWESALEIFGLLRKQQWYEPRCQTYTKLIMMLGKCMQPEQASLLFETMLSEGLKPTIDVYTALVNAYGQSGLIDKAFSTVEDMKSVSDCKPDVYTYSVLINACMKHAHFDLIGRILCEMSYLGIEYSTVTYNIIIDGYGKAEMFEEMESLLTDMIESGNCLPDIFTFNSIVGAYGNSGKIEKMEKWYDEFQLMRIRPDIKTFNILIKSFGNAGMYEKMESVMKFMEKRFVSPTIVTYNIVIEILGKAGKIEKMEEYFKEMKHKGMKPNAITYCSLVSAYVKAGSIKKVDSILRQVENSDVVLDTPFFNCIINAYGQAGDLKRMGELFLVMKEKKCIPDNITFATLIQAYNTHGMIEAAQNLETKLIDTSKYSGMCIGSITLFYLYHDI</sequence>
<dbReference type="EMBL" id="AWUE01012051">
    <property type="protein sequence ID" value="OMP10057.1"/>
    <property type="molecule type" value="Genomic_DNA"/>
</dbReference>
<feature type="repeat" description="PPR" evidence="3">
    <location>
        <begin position="341"/>
        <end position="375"/>
    </location>
</feature>
<evidence type="ECO:0000313" key="4">
    <source>
        <dbReference type="EMBL" id="OMP10057.1"/>
    </source>
</evidence>
<dbReference type="OrthoDB" id="185373at2759"/>
<reference evidence="5" key="1">
    <citation type="submission" date="2013-09" db="EMBL/GenBank/DDBJ databases">
        <title>Corchorus olitorius genome sequencing.</title>
        <authorList>
            <person name="Alam M."/>
            <person name="Haque M.S."/>
            <person name="Islam M.S."/>
            <person name="Emdad E.M."/>
            <person name="Islam M.M."/>
            <person name="Ahmed B."/>
            <person name="Halim A."/>
            <person name="Hossen Q.M.M."/>
            <person name="Hossain M.Z."/>
            <person name="Ahmed R."/>
            <person name="Khan M.M."/>
            <person name="Islam R."/>
            <person name="Rashid M.M."/>
            <person name="Khan S.A."/>
            <person name="Rahman M.S."/>
            <person name="Alam M."/>
            <person name="Yahiya A.S."/>
            <person name="Khan M.S."/>
            <person name="Azam M.S."/>
            <person name="Haque T."/>
            <person name="Lashkar M.Z.H."/>
            <person name="Akhand A.I."/>
            <person name="Morshed G."/>
            <person name="Roy S."/>
            <person name="Uddin K.S."/>
            <person name="Rabeya T."/>
            <person name="Hossain A.S."/>
            <person name="Chowdhury A."/>
            <person name="Snigdha A.R."/>
            <person name="Mortoza M.S."/>
            <person name="Matin S.A."/>
            <person name="Hoque S.M.E."/>
            <person name="Islam M.K."/>
            <person name="Roy D.K."/>
            <person name="Haider R."/>
            <person name="Moosa M.M."/>
            <person name="Elias S.M."/>
            <person name="Hasan A.M."/>
            <person name="Jahan S."/>
            <person name="Shafiuddin M."/>
            <person name="Mahmood N."/>
            <person name="Shommy N.S."/>
        </authorList>
    </citation>
    <scope>NUCLEOTIDE SEQUENCE [LARGE SCALE GENOMIC DNA]</scope>
    <source>
        <strain evidence="5">cv. O-4</strain>
    </source>
</reference>
<protein>
    <recommendedName>
        <fullName evidence="6">Pentacotripeptide-repeat region of PRORP domain-containing protein</fullName>
    </recommendedName>
</protein>
<feature type="repeat" description="PPR" evidence="3">
    <location>
        <begin position="129"/>
        <end position="163"/>
    </location>
</feature>
<gene>
    <name evidence="4" type="ORF">COLO4_04875</name>
</gene>
<feature type="repeat" description="PPR" evidence="3">
    <location>
        <begin position="376"/>
        <end position="410"/>
    </location>
</feature>
<feature type="repeat" description="PPR" evidence="3">
    <location>
        <begin position="235"/>
        <end position="269"/>
    </location>
</feature>
<dbReference type="PANTHER" id="PTHR46128">
    <property type="entry name" value="MITOCHONDRIAL GROUP I INTRON SPLICING FACTOR CCM1"/>
    <property type="match status" value="1"/>
</dbReference>
<evidence type="ECO:0000256" key="1">
    <source>
        <dbReference type="ARBA" id="ARBA00007626"/>
    </source>
</evidence>
<dbReference type="AlphaFoldDB" id="A0A1R3KSM3"/>
<dbReference type="InterPro" id="IPR050872">
    <property type="entry name" value="PPR_P_subfamily"/>
</dbReference>